<gene>
    <name evidence="1" type="ORF">PLEOSDRAFT_169765</name>
</gene>
<sequence>MASTRPCERWITTATVSRPVRAYEIRGSMNMSTSAGTVVATSNFCNAAYPSVSSARIQIPPAAAQDPYPDTVNQNGKWSPLAGARELNTRAVMIANTVVNSGLCGFYTSWTPLWPGNVLDYELAHVRESRYERDNADHLVHVWARILESGHDYRTGAA</sequence>
<dbReference type="HOGENOM" id="CLU_1670111_0_0_1"/>
<name>A0A067NP92_PLEO1</name>
<organism evidence="1 2">
    <name type="scientific">Pleurotus ostreatus (strain PC15)</name>
    <name type="common">Oyster mushroom</name>
    <dbReference type="NCBI Taxonomy" id="1137138"/>
    <lineage>
        <taxon>Eukaryota</taxon>
        <taxon>Fungi</taxon>
        <taxon>Dikarya</taxon>
        <taxon>Basidiomycota</taxon>
        <taxon>Agaricomycotina</taxon>
        <taxon>Agaricomycetes</taxon>
        <taxon>Agaricomycetidae</taxon>
        <taxon>Agaricales</taxon>
        <taxon>Pleurotineae</taxon>
        <taxon>Pleurotaceae</taxon>
        <taxon>Pleurotus</taxon>
    </lineage>
</organism>
<protein>
    <submittedName>
        <fullName evidence="1">Uncharacterized protein</fullName>
    </submittedName>
</protein>
<accession>A0A067NP92</accession>
<dbReference type="EMBL" id="KL198010">
    <property type="protein sequence ID" value="KDQ25917.1"/>
    <property type="molecule type" value="Genomic_DNA"/>
</dbReference>
<evidence type="ECO:0000313" key="1">
    <source>
        <dbReference type="EMBL" id="KDQ25917.1"/>
    </source>
</evidence>
<evidence type="ECO:0000313" key="2">
    <source>
        <dbReference type="Proteomes" id="UP000027073"/>
    </source>
</evidence>
<proteinExistence type="predicted"/>
<dbReference type="InParanoid" id="A0A067NP92"/>
<dbReference type="Proteomes" id="UP000027073">
    <property type="component" value="Unassembled WGS sequence"/>
</dbReference>
<dbReference type="AlphaFoldDB" id="A0A067NP92"/>
<dbReference type="VEuPathDB" id="FungiDB:PLEOSDRAFT_169765"/>
<reference evidence="2" key="1">
    <citation type="journal article" date="2014" name="Proc. Natl. Acad. Sci. U.S.A.">
        <title>Extensive sampling of basidiomycete genomes demonstrates inadequacy of the white-rot/brown-rot paradigm for wood decay fungi.</title>
        <authorList>
            <person name="Riley R."/>
            <person name="Salamov A.A."/>
            <person name="Brown D.W."/>
            <person name="Nagy L.G."/>
            <person name="Floudas D."/>
            <person name="Held B.W."/>
            <person name="Levasseur A."/>
            <person name="Lombard V."/>
            <person name="Morin E."/>
            <person name="Otillar R."/>
            <person name="Lindquist E.A."/>
            <person name="Sun H."/>
            <person name="LaButti K.M."/>
            <person name="Schmutz J."/>
            <person name="Jabbour D."/>
            <person name="Luo H."/>
            <person name="Baker S.E."/>
            <person name="Pisabarro A.G."/>
            <person name="Walton J.D."/>
            <person name="Blanchette R.A."/>
            <person name="Henrissat B."/>
            <person name="Martin F."/>
            <person name="Cullen D."/>
            <person name="Hibbett D.S."/>
            <person name="Grigoriev I.V."/>
        </authorList>
    </citation>
    <scope>NUCLEOTIDE SEQUENCE [LARGE SCALE GENOMIC DNA]</scope>
    <source>
        <strain evidence="2">PC15</strain>
    </source>
</reference>